<organism evidence="9">
    <name type="scientific">Metalysinibacillus saudimassiliensis</name>
    <dbReference type="NCBI Taxonomy" id="1461583"/>
    <lineage>
        <taxon>Bacteria</taxon>
        <taxon>Bacillati</taxon>
        <taxon>Bacillota</taxon>
        <taxon>Bacilli</taxon>
        <taxon>Bacillales</taxon>
        <taxon>Caryophanaceae</taxon>
        <taxon>Metalysinibacillus</taxon>
    </lineage>
</organism>
<dbReference type="InterPro" id="IPR000749">
    <property type="entry name" value="ATP-guanido_PTrfase"/>
</dbReference>
<dbReference type="EC" id="2.7.14.1" evidence="5"/>
<dbReference type="InterPro" id="IPR014746">
    <property type="entry name" value="Gln_synth/guanido_kin_cat_dom"/>
</dbReference>
<keyword evidence="2 5" id="KW-0547">Nucleotide-binding</keyword>
<protein>
    <recommendedName>
        <fullName evidence="5">Protein-arginine kinase</fullName>
        <ecNumber evidence="5">2.7.14.1</ecNumber>
    </recommendedName>
</protein>
<comment type="activity regulation">
    <text evidence="5">Appears to be allosterically activated by the binding of pArg-containing polypeptides to the pArg-binding pocket localized in the C-terminal domain of McsB.</text>
</comment>
<dbReference type="HAMAP" id="MF_00602">
    <property type="entry name" value="Prot_Arg_kinase"/>
    <property type="match status" value="1"/>
</dbReference>
<gene>
    <name evidence="5" type="primary">mcsB</name>
    <name evidence="9" type="ORF">BN1050_00079</name>
</gene>
<keyword evidence="3 5" id="KW-0418">Kinase</keyword>
<dbReference type="CDD" id="cd07930">
    <property type="entry name" value="bacterial_phosphagen_kinase"/>
    <property type="match status" value="1"/>
</dbReference>
<evidence type="ECO:0000256" key="3">
    <source>
        <dbReference type="ARBA" id="ARBA00022777"/>
    </source>
</evidence>
<feature type="binding site" evidence="5 6">
    <location>
        <begin position="29"/>
        <end position="33"/>
    </location>
    <ligand>
        <name>ATP</name>
        <dbReference type="ChEBI" id="CHEBI:30616"/>
    </ligand>
</feature>
<feature type="binding site" evidence="5 6">
    <location>
        <begin position="205"/>
        <end position="210"/>
    </location>
    <ligand>
        <name>ATP</name>
        <dbReference type="ChEBI" id="CHEBI:30616"/>
    </ligand>
</feature>
<feature type="domain" description="Phosphagen kinase C-terminal" evidence="8">
    <location>
        <begin position="26"/>
        <end position="252"/>
    </location>
</feature>
<dbReference type="GO" id="GO:0004111">
    <property type="term" value="F:creatine kinase activity"/>
    <property type="evidence" value="ECO:0007669"/>
    <property type="project" value="InterPro"/>
</dbReference>
<accession>A0A078M3V2</accession>
<dbReference type="InterPro" id="IPR023660">
    <property type="entry name" value="Arg_Kinase"/>
</dbReference>
<name>A0A078M3V2_9BACL</name>
<dbReference type="GO" id="GO:0005615">
    <property type="term" value="C:extracellular space"/>
    <property type="evidence" value="ECO:0007669"/>
    <property type="project" value="TreeGrafter"/>
</dbReference>
<feature type="binding site" evidence="5 6">
    <location>
        <position position="123"/>
    </location>
    <ligand>
        <name>ATP</name>
        <dbReference type="ChEBI" id="CHEBI:30616"/>
    </ligand>
</feature>
<dbReference type="PANTHER" id="PTHR11547">
    <property type="entry name" value="ARGININE OR CREATINE KINASE"/>
    <property type="match status" value="1"/>
</dbReference>
<dbReference type="NCBIfam" id="NF002194">
    <property type="entry name" value="PRK01059.1-4"/>
    <property type="match status" value="1"/>
</dbReference>
<comment type="function">
    <text evidence="5">Catalyzes the specific phosphorylation of arginine residues in proteins.</text>
</comment>
<comment type="similarity">
    <text evidence="5 6 7">Belongs to the ATP:guanido phosphotransferase family.</text>
</comment>
<feature type="short sequence motif" description="RDXXRA motif of the pArg binding pocket involved in allosteric regulation" evidence="5">
    <location>
        <begin position="335"/>
        <end position="340"/>
    </location>
</feature>
<dbReference type="PROSITE" id="PS00112">
    <property type="entry name" value="PHOSPHAGEN_KINASE"/>
    <property type="match status" value="1"/>
</dbReference>
<keyword evidence="4 5" id="KW-0067">ATP-binding</keyword>
<dbReference type="InterPro" id="IPR022415">
    <property type="entry name" value="ATP-guanido_PTrfase_AS"/>
</dbReference>
<feature type="binding site" evidence="5 6">
    <location>
        <begin position="174"/>
        <end position="178"/>
    </location>
    <ligand>
        <name>ATP</name>
        <dbReference type="ChEBI" id="CHEBI:30616"/>
    </ligand>
</feature>
<dbReference type="PATRIC" id="fig|1461583.4.peg.78"/>
<evidence type="ECO:0000256" key="4">
    <source>
        <dbReference type="ARBA" id="ARBA00022840"/>
    </source>
</evidence>
<evidence type="ECO:0000313" key="9">
    <source>
        <dbReference type="EMBL" id="CDZ99396.1"/>
    </source>
</evidence>
<dbReference type="HOGENOM" id="CLU_066591_1_0_9"/>
<dbReference type="PROSITE" id="PS51510">
    <property type="entry name" value="PHOSPHAGEN_KINASE_C"/>
    <property type="match status" value="1"/>
</dbReference>
<dbReference type="InterPro" id="IPR022414">
    <property type="entry name" value="ATP-guanido_PTrfase_cat"/>
</dbReference>
<evidence type="ECO:0000256" key="2">
    <source>
        <dbReference type="ARBA" id="ARBA00022741"/>
    </source>
</evidence>
<dbReference type="Pfam" id="PF00217">
    <property type="entry name" value="ATP-gua_Ptrans"/>
    <property type="match status" value="1"/>
</dbReference>
<evidence type="ECO:0000256" key="5">
    <source>
        <dbReference type="HAMAP-Rule" id="MF_00602"/>
    </source>
</evidence>
<dbReference type="GO" id="GO:1990424">
    <property type="term" value="F:protein arginine kinase activity"/>
    <property type="evidence" value="ECO:0007669"/>
    <property type="project" value="UniProtKB-EC"/>
</dbReference>
<keyword evidence="5" id="KW-0021">Allosteric enzyme</keyword>
<dbReference type="PANTHER" id="PTHR11547:SF38">
    <property type="entry name" value="ARGININE KINASE 1-RELATED"/>
    <property type="match status" value="1"/>
</dbReference>
<dbReference type="SUPFAM" id="SSF55931">
    <property type="entry name" value="Glutamine synthetase/guanido kinase"/>
    <property type="match status" value="1"/>
</dbReference>
<feature type="binding site" evidence="5 6">
    <location>
        <position position="90"/>
    </location>
    <ligand>
        <name>ATP</name>
        <dbReference type="ChEBI" id="CHEBI:30616"/>
    </ligand>
</feature>
<dbReference type="AlphaFoldDB" id="A0A078M3V2"/>
<comment type="catalytic activity">
    <reaction evidence="5">
        <text>L-arginyl-[protein] + ATP = N(omega)-phospho-L-arginyl-[protein] + ADP + H(+)</text>
        <dbReference type="Rhea" id="RHEA:43384"/>
        <dbReference type="Rhea" id="RHEA-COMP:10532"/>
        <dbReference type="Rhea" id="RHEA-COMP:10533"/>
        <dbReference type="ChEBI" id="CHEBI:15378"/>
        <dbReference type="ChEBI" id="CHEBI:29965"/>
        <dbReference type="ChEBI" id="CHEBI:30616"/>
        <dbReference type="ChEBI" id="CHEBI:83226"/>
        <dbReference type="ChEBI" id="CHEBI:456216"/>
        <dbReference type="EC" id="2.7.14.1"/>
    </reaction>
</comment>
<evidence type="ECO:0000256" key="6">
    <source>
        <dbReference type="PROSITE-ProRule" id="PRU00843"/>
    </source>
</evidence>
<sequence>MNNIDDFLQYTRDCDITLADATPNSVAMSSRIRLARNLEGFRFPPYLTEGEEAEIEREVTHALLDNVEGLHYFNLQEMPLLARQVLVEKHLISPQFLQQQQGALIIAADEQTSIMVNEEDHLRIQCLAPGLKLQETYQNALMLDRQIEQAHPYMYHQQYGYLTSCPTNLGTGLRASVMLHLPALTMTNRMNVIIQAMLRLGMVVRGIYGEGSASLGNIYQISNQETLGKSEQQILHDLQQQVEQIIEYELRARKALMQQSSILLEDQIQRALGTLRYARTITSEEAARGLSSIRLGIDLGIITDVTIKAVNACISCMQPGFLQYYKNEAMPTNERDIARATLIRDLLTN</sequence>
<dbReference type="GO" id="GO:0046314">
    <property type="term" value="P:phosphocreatine biosynthetic process"/>
    <property type="evidence" value="ECO:0007669"/>
    <property type="project" value="InterPro"/>
</dbReference>
<evidence type="ECO:0000259" key="8">
    <source>
        <dbReference type="PROSITE" id="PS51510"/>
    </source>
</evidence>
<dbReference type="EMBL" id="LN483073">
    <property type="protein sequence ID" value="CDZ99396.1"/>
    <property type="molecule type" value="Genomic_DNA"/>
</dbReference>
<dbReference type="GO" id="GO:0005524">
    <property type="term" value="F:ATP binding"/>
    <property type="evidence" value="ECO:0007669"/>
    <property type="project" value="UniProtKB-UniRule"/>
</dbReference>
<proteinExistence type="inferred from homology"/>
<evidence type="ECO:0000256" key="1">
    <source>
        <dbReference type="ARBA" id="ARBA00022679"/>
    </source>
</evidence>
<evidence type="ECO:0000256" key="7">
    <source>
        <dbReference type="RuleBase" id="RU000505"/>
    </source>
</evidence>
<dbReference type="Gene3D" id="3.30.590.10">
    <property type="entry name" value="Glutamine synthetase/guanido kinase, catalytic domain"/>
    <property type="match status" value="1"/>
</dbReference>
<reference evidence="9" key="1">
    <citation type="submission" date="2014-07" db="EMBL/GenBank/DDBJ databases">
        <authorList>
            <person name="Urmite Genomes Urmite Genomes"/>
        </authorList>
    </citation>
    <scope>NUCLEOTIDE SEQUENCE</scope>
    <source>
        <strain evidence="9">13S34_air</strain>
    </source>
</reference>
<keyword evidence="1 5" id="KW-0808">Transferase</keyword>